<dbReference type="GO" id="GO:0003677">
    <property type="term" value="F:DNA binding"/>
    <property type="evidence" value="ECO:0007669"/>
    <property type="project" value="InterPro"/>
</dbReference>
<dbReference type="EMBL" id="LT670817">
    <property type="protein sequence ID" value="SHH51069.1"/>
    <property type="molecule type" value="Genomic_DNA"/>
</dbReference>
<dbReference type="SUPFAM" id="SSF47413">
    <property type="entry name" value="lambda repressor-like DNA-binding domains"/>
    <property type="match status" value="1"/>
</dbReference>
<name>A0A1M5TK45_9BRAD</name>
<accession>A0A1M5TK45</accession>
<protein>
    <recommendedName>
        <fullName evidence="1">HTH cro/C1-type domain-containing protein</fullName>
    </recommendedName>
</protein>
<proteinExistence type="predicted"/>
<gene>
    <name evidence="2" type="ORF">SAMN05443248_5051</name>
</gene>
<dbReference type="AlphaFoldDB" id="A0A1M5TK45"/>
<feature type="domain" description="HTH cro/C1-type" evidence="1">
    <location>
        <begin position="11"/>
        <end position="62"/>
    </location>
</feature>
<organism evidence="2 3">
    <name type="scientific">Bradyrhizobium erythrophlei</name>
    <dbReference type="NCBI Taxonomy" id="1437360"/>
    <lineage>
        <taxon>Bacteria</taxon>
        <taxon>Pseudomonadati</taxon>
        <taxon>Pseudomonadota</taxon>
        <taxon>Alphaproteobacteria</taxon>
        <taxon>Hyphomicrobiales</taxon>
        <taxon>Nitrobacteraceae</taxon>
        <taxon>Bradyrhizobium</taxon>
    </lineage>
</organism>
<dbReference type="InterPro" id="IPR001387">
    <property type="entry name" value="Cro/C1-type_HTH"/>
</dbReference>
<evidence type="ECO:0000313" key="3">
    <source>
        <dbReference type="Proteomes" id="UP000189796"/>
    </source>
</evidence>
<dbReference type="CDD" id="cd00093">
    <property type="entry name" value="HTH_XRE"/>
    <property type="match status" value="1"/>
</dbReference>
<evidence type="ECO:0000313" key="2">
    <source>
        <dbReference type="EMBL" id="SHH51069.1"/>
    </source>
</evidence>
<dbReference type="PROSITE" id="PS50943">
    <property type="entry name" value="HTH_CROC1"/>
    <property type="match status" value="1"/>
</dbReference>
<dbReference type="Gene3D" id="1.10.260.40">
    <property type="entry name" value="lambda repressor-like DNA-binding domains"/>
    <property type="match status" value="1"/>
</dbReference>
<dbReference type="Proteomes" id="UP000189796">
    <property type="component" value="Chromosome I"/>
</dbReference>
<evidence type="ECO:0000259" key="1">
    <source>
        <dbReference type="PROSITE" id="PS50943"/>
    </source>
</evidence>
<sequence length="79" mass="8445">MSITPAQCRGARGLLGWSQSDLSGASKTATKTIADFERGAREPYPRTLEDVRAALEKAGVDFIAENGGGPGVRLRKVQR</sequence>
<reference evidence="2 3" key="1">
    <citation type="submission" date="2016-11" db="EMBL/GenBank/DDBJ databases">
        <authorList>
            <person name="Jaros S."/>
            <person name="Januszkiewicz K."/>
            <person name="Wedrychowicz H."/>
        </authorList>
    </citation>
    <scope>NUCLEOTIDE SEQUENCE [LARGE SCALE GENOMIC DNA]</scope>
    <source>
        <strain evidence="2 3">GAS138</strain>
    </source>
</reference>
<dbReference type="InterPro" id="IPR010982">
    <property type="entry name" value="Lambda_DNA-bd_dom_sf"/>
</dbReference>